<dbReference type="EMBL" id="JBGBPQ010000001">
    <property type="protein sequence ID" value="KAL1529886.1"/>
    <property type="molecule type" value="Genomic_DNA"/>
</dbReference>
<dbReference type="Pfam" id="PF05704">
    <property type="entry name" value="Caps_synth"/>
    <property type="match status" value="1"/>
</dbReference>
<dbReference type="Proteomes" id="UP001515480">
    <property type="component" value="Unassembled WGS sequence"/>
</dbReference>
<sequence>MRALCVAAPSSKLRRMLVLTLVLWAALLGIAYGVWLLASSPTRRRASPTRSPPPTAQSVASPSGRPEEARCRAEAFHATARLVLHEGPAAPVSRAFRRAFLSREHHVSLAECKCRCSAAAVCRSFTYAAAAGACHLKMRCVGGRTPLVSPSSWQAKFRTYFKASGCAAARGAEKEATHGYTPSLCSPLTGTHALVPARPRIIWSYWHSRAIPTAVAGNVFSWVARNPGWIVRLLNEKTVKCYLPEDQFADVASVPLRADLIRLALLYRYGGVWMDSLNVLLDPLDAFIPWPSLEAGGIYAITDERYSNPLTTDFVESWMLAACSGSVAIKLWGELLTTLVRSNGGSVKGLISSHIYDNFTRAAYFKIDSFMPAPEGPDYWAEYLVICAAFTYLYHHHAVFRSNYCVRAIVSSKFDATHRVGYMLQLYYNWSIADVNKVLLAPRGTHPLHSQLLTSRIVKLSTNNMAAIDARRGILRDILLLPDESQLYERHSFQLVITRCDESLSWTEPYRGVRSIYDKCAEMHENDRHPADVYVQSLNVGREAETILTYLVAHYDVLPEYVAFSQGELDPAFEWTRSDYGPGMFSEMLQEARRSGCSDALPVHPDSEGEFGFSFNASQSGMAKYRNVRSQAVTSDFGSFFHHVLGLRLSSGELLSVYPGATMVISRAHLLVRTRAYYAELLRHVNYDTAPVEAQYLERSWYHIFRCADSKFTNPPPPRIKCAADFNTSYGCCGNAHLRIPESEQCPRLRPKCVDNHPGLKWGHCVKEKKQ</sequence>
<dbReference type="AlphaFoldDB" id="A0AB34KA76"/>
<accession>A0AB34KA76</accession>
<dbReference type="InterPro" id="IPR003609">
    <property type="entry name" value="Pan_app"/>
</dbReference>
<evidence type="ECO:0000259" key="2">
    <source>
        <dbReference type="Pfam" id="PF00024"/>
    </source>
</evidence>
<dbReference type="Gene3D" id="3.90.550.20">
    <property type="match status" value="1"/>
</dbReference>
<evidence type="ECO:0000313" key="3">
    <source>
        <dbReference type="EMBL" id="KAL1529886.1"/>
    </source>
</evidence>
<feature type="domain" description="Apple" evidence="2">
    <location>
        <begin position="103"/>
        <end position="137"/>
    </location>
</feature>
<comment type="caution">
    <text evidence="3">The sequence shown here is derived from an EMBL/GenBank/DDBJ whole genome shotgun (WGS) entry which is preliminary data.</text>
</comment>
<dbReference type="PANTHER" id="PTHR37490:SF1">
    <property type="entry name" value="GLYCOSYLTRANSFERASE 2-LIKE DOMAIN-CONTAINING PROTEIN"/>
    <property type="match status" value="1"/>
</dbReference>
<dbReference type="InterPro" id="IPR029044">
    <property type="entry name" value="Nucleotide-diphossugar_trans"/>
</dbReference>
<protein>
    <recommendedName>
        <fullName evidence="2">Apple domain-containing protein</fullName>
    </recommendedName>
</protein>
<dbReference type="GO" id="GO:0016757">
    <property type="term" value="F:glycosyltransferase activity"/>
    <property type="evidence" value="ECO:0007669"/>
    <property type="project" value="InterPro"/>
</dbReference>
<feature type="region of interest" description="Disordered" evidence="1">
    <location>
        <begin position="43"/>
        <end position="66"/>
    </location>
</feature>
<organism evidence="3 4">
    <name type="scientific">Prymnesium parvum</name>
    <name type="common">Toxic golden alga</name>
    <dbReference type="NCBI Taxonomy" id="97485"/>
    <lineage>
        <taxon>Eukaryota</taxon>
        <taxon>Haptista</taxon>
        <taxon>Haptophyta</taxon>
        <taxon>Prymnesiophyceae</taxon>
        <taxon>Prymnesiales</taxon>
        <taxon>Prymnesiaceae</taxon>
        <taxon>Prymnesium</taxon>
    </lineage>
</organism>
<dbReference type="InterPro" id="IPR008441">
    <property type="entry name" value="AfumC-like_glycosyl_Trfase"/>
</dbReference>
<dbReference type="InterPro" id="IPR021838">
    <property type="entry name" value="DUF3431"/>
</dbReference>
<name>A0AB34KA76_PRYPA</name>
<gene>
    <name evidence="3" type="ORF">AB1Y20_000815</name>
</gene>
<dbReference type="PANTHER" id="PTHR37490">
    <property type="entry name" value="EXPRESSED PROTEIN"/>
    <property type="match status" value="1"/>
</dbReference>
<proteinExistence type="predicted"/>
<reference evidence="3 4" key="1">
    <citation type="journal article" date="2024" name="Science">
        <title>Giant polyketide synthase enzymes in the biosynthesis of giant marine polyether toxins.</title>
        <authorList>
            <person name="Fallon T.R."/>
            <person name="Shende V.V."/>
            <person name="Wierzbicki I.H."/>
            <person name="Pendleton A.L."/>
            <person name="Watervoot N.F."/>
            <person name="Auber R.P."/>
            <person name="Gonzalez D.J."/>
            <person name="Wisecaver J.H."/>
            <person name="Moore B.S."/>
        </authorList>
    </citation>
    <scope>NUCLEOTIDE SEQUENCE [LARGE SCALE GENOMIC DNA]</scope>
    <source>
        <strain evidence="3 4">12B1</strain>
    </source>
</reference>
<evidence type="ECO:0000313" key="4">
    <source>
        <dbReference type="Proteomes" id="UP001515480"/>
    </source>
</evidence>
<evidence type="ECO:0000256" key="1">
    <source>
        <dbReference type="SAM" id="MobiDB-lite"/>
    </source>
</evidence>
<dbReference type="SUPFAM" id="SSF53448">
    <property type="entry name" value="Nucleotide-diphospho-sugar transferases"/>
    <property type="match status" value="1"/>
</dbReference>
<dbReference type="Pfam" id="PF11913">
    <property type="entry name" value="DUF3431"/>
    <property type="match status" value="1"/>
</dbReference>
<keyword evidence="4" id="KW-1185">Reference proteome</keyword>
<dbReference type="Pfam" id="PF00024">
    <property type="entry name" value="PAN_1"/>
    <property type="match status" value="1"/>
</dbReference>